<evidence type="ECO:0000313" key="1">
    <source>
        <dbReference type="EMBL" id="GFO99617.1"/>
    </source>
</evidence>
<dbReference type="InterPro" id="IPR035069">
    <property type="entry name" value="TTHA1013/TTHA0281-like"/>
</dbReference>
<protein>
    <recommendedName>
        <fullName evidence="3">Toxin-antitoxin system HicB family antitoxin</fullName>
    </recommendedName>
</protein>
<evidence type="ECO:0008006" key="3">
    <source>
        <dbReference type="Google" id="ProtNLM"/>
    </source>
</evidence>
<reference evidence="1" key="1">
    <citation type="submission" date="2020-07" db="EMBL/GenBank/DDBJ databases">
        <title>Draft genome sequence of Lactobacillus helveticus strain H-8.</title>
        <authorList>
            <person name="Endo A."/>
            <person name="Maeno S."/>
            <person name="Kido Y."/>
        </authorList>
    </citation>
    <scope>NUCLEOTIDE SEQUENCE</scope>
    <source>
        <strain evidence="1">H-8</strain>
    </source>
</reference>
<dbReference type="InterPro" id="IPR008651">
    <property type="entry name" value="Uncharacterised_HicB"/>
</dbReference>
<dbReference type="RefSeq" id="WP_023191803.1">
    <property type="nucleotide sequence ID" value="NZ_BLYO01000299.1"/>
</dbReference>
<dbReference type="SUPFAM" id="SSF47598">
    <property type="entry name" value="Ribbon-helix-helix"/>
    <property type="match status" value="1"/>
</dbReference>
<sequence length="110" mass="12616">MKMLHYKDYYGTVNISEEDNVLYGKVIGIKGLLSYEGETVEELKQDFHNVVDEYIADCKRNNIKPQVSYKGTFNVRITPELHKDLAEYAEANNESLNSAVTTAIERLVLR</sequence>
<proteinExistence type="predicted"/>
<comment type="caution">
    <text evidence="1">The sequence shown here is derived from an EMBL/GenBank/DDBJ whole genome shotgun (WGS) entry which is preliminary data.</text>
</comment>
<dbReference type="InterPro" id="IPR010985">
    <property type="entry name" value="Ribbon_hlx_hlx"/>
</dbReference>
<dbReference type="Pfam" id="PF05534">
    <property type="entry name" value="HicB"/>
    <property type="match status" value="1"/>
</dbReference>
<evidence type="ECO:0000313" key="2">
    <source>
        <dbReference type="Proteomes" id="UP000618094"/>
    </source>
</evidence>
<accession>A0A8H9KH26</accession>
<gene>
    <name evidence="1" type="ORF">LHEH8_13730</name>
</gene>
<dbReference type="InterPro" id="IPR013321">
    <property type="entry name" value="Arc_rbn_hlx_hlx"/>
</dbReference>
<dbReference type="EMBL" id="BLYO01000299">
    <property type="protein sequence ID" value="GFO99617.1"/>
    <property type="molecule type" value="Genomic_DNA"/>
</dbReference>
<dbReference type="Gene3D" id="1.10.1220.10">
    <property type="entry name" value="Met repressor-like"/>
    <property type="match status" value="1"/>
</dbReference>
<dbReference type="SUPFAM" id="SSF143100">
    <property type="entry name" value="TTHA1013/TTHA0281-like"/>
    <property type="match status" value="1"/>
</dbReference>
<name>A0A8H9KH26_LACHE</name>
<dbReference type="AlphaFoldDB" id="A0A8H9KH26"/>
<organism evidence="1 2">
    <name type="scientific">Lactobacillus helveticus</name>
    <name type="common">Lactobacillus suntoryeus</name>
    <dbReference type="NCBI Taxonomy" id="1587"/>
    <lineage>
        <taxon>Bacteria</taxon>
        <taxon>Bacillati</taxon>
        <taxon>Bacillota</taxon>
        <taxon>Bacilli</taxon>
        <taxon>Lactobacillales</taxon>
        <taxon>Lactobacillaceae</taxon>
        <taxon>Lactobacillus</taxon>
    </lineage>
</organism>
<dbReference type="Proteomes" id="UP000618094">
    <property type="component" value="Unassembled WGS sequence"/>
</dbReference>
<dbReference type="GO" id="GO:0006355">
    <property type="term" value="P:regulation of DNA-templated transcription"/>
    <property type="evidence" value="ECO:0007669"/>
    <property type="project" value="InterPro"/>
</dbReference>